<dbReference type="EMBL" id="AJWY01002008">
    <property type="protein sequence ID" value="EKC78913.1"/>
    <property type="molecule type" value="Genomic_DNA"/>
</dbReference>
<dbReference type="AlphaFoldDB" id="K1U9S2"/>
<protein>
    <submittedName>
        <fullName evidence="1">Transglutaminase-like protein</fullName>
    </submittedName>
</protein>
<feature type="non-terminal residue" evidence="1">
    <location>
        <position position="146"/>
    </location>
</feature>
<gene>
    <name evidence="1" type="ORF">LEA_02994</name>
</gene>
<evidence type="ECO:0000313" key="1">
    <source>
        <dbReference type="EMBL" id="EKC78913.1"/>
    </source>
</evidence>
<organism evidence="1">
    <name type="scientific">human gut metagenome</name>
    <dbReference type="NCBI Taxonomy" id="408170"/>
    <lineage>
        <taxon>unclassified sequences</taxon>
        <taxon>metagenomes</taxon>
        <taxon>organismal metagenomes</taxon>
    </lineage>
</organism>
<proteinExistence type="predicted"/>
<name>K1U9S2_9ZZZZ</name>
<dbReference type="PANTHER" id="PTHR35532">
    <property type="entry name" value="SIMILAR TO POLYHYDROXYALKANOATE DEPOLYMERASE"/>
    <property type="match status" value="1"/>
</dbReference>
<dbReference type="PANTHER" id="PTHR35532:SF5">
    <property type="entry name" value="CARBOHYDRATE-BINDING DOMAIN-CONTAINING PROTEIN"/>
    <property type="match status" value="1"/>
</dbReference>
<comment type="caution">
    <text evidence="1">The sequence shown here is derived from an EMBL/GenBank/DDBJ whole genome shotgun (WGS) entry which is preliminary data.</text>
</comment>
<accession>K1U9S2</accession>
<reference evidence="1" key="1">
    <citation type="journal article" date="2013" name="Environ. Microbiol.">
        <title>Microbiota from the distal guts of lean and obese adolescents exhibit partial functional redundancy besides clear differences in community structure.</title>
        <authorList>
            <person name="Ferrer M."/>
            <person name="Ruiz A."/>
            <person name="Lanza F."/>
            <person name="Haange S.B."/>
            <person name="Oberbach A."/>
            <person name="Till H."/>
            <person name="Bargiela R."/>
            <person name="Campoy C."/>
            <person name="Segura M.T."/>
            <person name="Richter M."/>
            <person name="von Bergen M."/>
            <person name="Seifert J."/>
            <person name="Suarez A."/>
        </authorList>
    </citation>
    <scope>NUCLEOTIDE SEQUENCE</scope>
</reference>
<sequence>MLCASCTNNKHLISDEAERAAVQQDFEARRDTLAQGDLFQVFEQPMSDEQKEAMTFLYAYMPLADIADHPGEFYLENVDYAFKAREEMPWGKVVPEREFRHFVLPIRVNNENLDDSRKVFYEELKDRVKNLSLYDAVLEVNHWCHE</sequence>